<evidence type="ECO:0000256" key="2">
    <source>
        <dbReference type="ARBA" id="ARBA00022448"/>
    </source>
</evidence>
<keyword evidence="3" id="KW-0653">Protein transport</keyword>
<dbReference type="Pfam" id="PF16206">
    <property type="entry name" value="Mon2_C"/>
    <property type="match status" value="1"/>
</dbReference>
<protein>
    <submittedName>
        <fullName evidence="6">Endocytosis and vacuole integrity protein</fullName>
    </submittedName>
</protein>
<dbReference type="InterPro" id="IPR032817">
    <property type="entry name" value="Mon2_C"/>
</dbReference>
<dbReference type="CDD" id="cd09917">
    <property type="entry name" value="F-box_SF"/>
    <property type="match status" value="1"/>
</dbReference>
<gene>
    <name evidence="6" type="primary">MON2</name>
    <name evidence="6" type="ORF">AAF712_011839</name>
</gene>
<feature type="domain" description="F-box" evidence="5">
    <location>
        <begin position="59"/>
        <end position="108"/>
    </location>
</feature>
<keyword evidence="2" id="KW-0813">Transport</keyword>
<dbReference type="PROSITE" id="PS50181">
    <property type="entry name" value="FBOX"/>
    <property type="match status" value="1"/>
</dbReference>
<name>A0ABR2ZI38_9AGAR</name>
<feature type="region of interest" description="Disordered" evidence="4">
    <location>
        <begin position="1"/>
        <end position="48"/>
    </location>
</feature>
<dbReference type="InterPro" id="IPR036047">
    <property type="entry name" value="F-box-like_dom_sf"/>
</dbReference>
<dbReference type="InterPro" id="IPR032629">
    <property type="entry name" value="DCB_dom"/>
</dbReference>
<dbReference type="EMBL" id="JBBXMP010000139">
    <property type="protein sequence ID" value="KAL0061322.1"/>
    <property type="molecule type" value="Genomic_DNA"/>
</dbReference>
<dbReference type="InterPro" id="IPR016024">
    <property type="entry name" value="ARM-type_fold"/>
</dbReference>
<dbReference type="PANTHER" id="PTHR10663:SF333">
    <property type="entry name" value="PROTEIN MON2 HOMOLOG"/>
    <property type="match status" value="1"/>
</dbReference>
<feature type="compositionally biased region" description="Polar residues" evidence="4">
    <location>
        <begin position="1"/>
        <end position="13"/>
    </location>
</feature>
<evidence type="ECO:0000259" key="5">
    <source>
        <dbReference type="PROSITE" id="PS50181"/>
    </source>
</evidence>
<keyword evidence="7" id="KW-1185">Reference proteome</keyword>
<reference evidence="6 7" key="1">
    <citation type="submission" date="2024-05" db="EMBL/GenBank/DDBJ databases">
        <title>A draft genome resource for the thread blight pathogen Marasmius tenuissimus strain MS-2.</title>
        <authorList>
            <person name="Yulfo-Soto G.E."/>
            <person name="Baruah I.K."/>
            <person name="Amoako-Attah I."/>
            <person name="Bukari Y."/>
            <person name="Meinhardt L.W."/>
            <person name="Bailey B.A."/>
            <person name="Cohen S.P."/>
        </authorList>
    </citation>
    <scope>NUCLEOTIDE SEQUENCE [LARGE SCALE GENOMIC DNA]</scope>
    <source>
        <strain evidence="6 7">MS-2</strain>
    </source>
</reference>
<comment type="similarity">
    <text evidence="1">Belongs to the MON2 family.</text>
</comment>
<dbReference type="SMART" id="SM00256">
    <property type="entry name" value="FBOX"/>
    <property type="match status" value="1"/>
</dbReference>
<dbReference type="InterPro" id="IPR001810">
    <property type="entry name" value="F-box_dom"/>
</dbReference>
<dbReference type="SUPFAM" id="SSF48371">
    <property type="entry name" value="ARM repeat"/>
    <property type="match status" value="1"/>
</dbReference>
<sequence>MKSSETAENNTDSMQRRGKRAIEEQAEVPQSSRKRRKKGADNADPEGFKRIRGKRGVLERIVKDMPLDVVLEVFKFLEPLDILHLARTSRALRELLMKRSSIPIWRSSRENVLGLPPLPDDLNEAQYAALAFDSVCRVCLRGPCENVAWDLRMRFHTTCASRILYTTEELPQLRNWSQNVSVMMRSLVHGRTCQTIIPSWVDPSGHALNGRRGFLPTIIKQYRLEYMPVKDDFDKWMDWKASKLKEHSKRLNFRKACGVWHSKLLNFQEAVRCQIRQKRKQEINDRLVELGWERQDIGVVAIQTHPLVQQTRPLTARTFLVTELQSLASETRRKHPEVREVSGPLAHSERYWDVLIQVLWLLGSREVASNTEKLPRAGDSKFGLRPVFMGCATKNAKVVAISLGSLQRLIALKAVPESAVPLIIKTMSDAMSQGVDIQLKILQTLLSLITNFPTIHGTLLGDALLLCFKLQESKIAVVSSTAAATLRQLVMFVVDKMVEEDRRDNVDPQSLSQVTLPNGESLSLGPSSLDAYAVFEDLCLLANSEKPNFLKLEFLHKTFALELIESVLTNYHALFKKHEELILLLRHHLCPLLLKALSDRATFPLTLRCTRVAFLLLKQFSGELETEAEVFLMLLIRIIADDADGGSVDHTRPPWVRVLAMEIMRGLCGDAELIRKVWDRYDSHSDGGSKVFTSLVTALKRLITEKPALLGVGSQMFGIGVPHDANMSPSSSSYGLDVGGMAGMVATAASATVSNVVGMMSGGGGLSLQGSTMKLQCIDQLDKADAPPIPESYIYLLALQCLVSLCEGLAAFSAPLYTSIVIQRPRDPGSSPVRAPPALDITTLPQEDSQTKQLRIVRDIIENGWPALLAALSFIIATNLSDELFVDVLASYQAMTNVSGMLGLTTPRDAFFTSLSKFSVPTRVVSSVDSYIEPQTPRTASSLTENFGLGGGATQPPGLSERNLACLKVLISSAMFLAGSLGESWFGILEVLQNADYVLSKASGMSSKPMPIKRVGSGARPMSVSGSGGSGSSGSGQQGQAVKHPLLSDLDTETMLSAMQRLFDASKNLEDDAFKSFVGALCKLSAEMVGMQTDPTMDVIRSGDFGLTKLGQVSLLNVHRLIYRAPEIAWNTTTGHLLSMINLTKAPQPIRVQAAEVLDEILVVVPRNLSNTGERQAEVQKLVLDVLAKQVVPEQHIGSSVELRRMGLETLHQILQSSGHTLVIGWETIFHMLESVCKPPPPSISRSGSIDSISVASPAASPIKRSRPLLSGLGAPSEKSSTALIKIAFQSLTLVCDSISLLSPAHLRLCITTLGHFGRQTSNTNIALTAAASLLWSVSDAIQAKRKDEEKREEYSEIWMVLLLELLGLCTDSRKEVRDGAIQTMFRTMQLYGETLSEETWDQCVWKVTFPLLDALTEEIRKRVGITSGNMSDDTQSGAQGLETVPEEQAWDESKTLAFQSIGSIFHDFLGSKIIHLESFTKAWDVFTTHIQDSVLLDNRTISTPALRCLEKVVKAASSEKVVMDQKDRTSYIWQRVWDMLDIVGGTVIKKSGPGSQSPTTPDAGMIVTVGLPKPFTQESLVALVDVVQCTRALSRALEGQEWPLERLERLMVILKGVLMYSNSLDYRPDIDALPPLQTVVMDAVNGIDLSTPGSPSMVLKDLSEFTTLPFLAAFDVPQLPGSQTPKKRVTYIALAKRTMPLLVDLVVRFKDSVDIYIDGTIESVLTGYSIPVKLKYDCPAPSKHGKDEPLWKTATTCLLRIVKEIASRITGKGEAVPDESVAGIWRQILDVFKGGILADCAPVLSFPLEAQESEENFDLALLSSLEIDVLPYLGDSRVPDDVLRMLPNMLSQGSRLYEGDYGVGSPSRSRTPEFPEHNSSSPKSKSARTSSSGEWVDVNKHLGHGSTHHNDAASLVPRERFSYWCFDLLFLVCSDVTKDQEPLRKRLAALSLLSLFTRCKTALVGYVADEALRGNLPFPRAREDELIYVLRKLLELRLWPGSHWAAISENPTRYCVEQPPIDPNHSTPKELISDSVKRSSLAHLFYFYPVICEIAAIPRKMPSSFVDQGAGDVKEVDARSLSGECLRAVGREMGVS</sequence>
<feature type="compositionally biased region" description="Gly residues" evidence="4">
    <location>
        <begin position="1026"/>
        <end position="1037"/>
    </location>
</feature>
<feature type="compositionally biased region" description="Low complexity" evidence="4">
    <location>
        <begin position="1880"/>
        <end position="1891"/>
    </location>
</feature>
<dbReference type="InterPro" id="IPR032691">
    <property type="entry name" value="Mon2/Sec7/BIG1-like_HUS"/>
</dbReference>
<comment type="caution">
    <text evidence="6">The sequence shown here is derived from an EMBL/GenBank/DDBJ whole genome shotgun (WGS) entry which is preliminary data.</text>
</comment>
<dbReference type="PANTHER" id="PTHR10663">
    <property type="entry name" value="GUANYL-NUCLEOTIDE EXCHANGE FACTOR"/>
    <property type="match status" value="1"/>
</dbReference>
<dbReference type="Pfam" id="PF12783">
    <property type="entry name" value="Sec7-like_HUS"/>
    <property type="match status" value="1"/>
</dbReference>
<evidence type="ECO:0000313" key="7">
    <source>
        <dbReference type="Proteomes" id="UP001437256"/>
    </source>
</evidence>
<dbReference type="Pfam" id="PF00646">
    <property type="entry name" value="F-box"/>
    <property type="match status" value="1"/>
</dbReference>
<proteinExistence type="inferred from homology"/>
<dbReference type="SUPFAM" id="SSF81383">
    <property type="entry name" value="F-box domain"/>
    <property type="match status" value="1"/>
</dbReference>
<feature type="region of interest" description="Disordered" evidence="4">
    <location>
        <begin position="1009"/>
        <end position="1041"/>
    </location>
</feature>
<dbReference type="Proteomes" id="UP001437256">
    <property type="component" value="Unassembled WGS sequence"/>
</dbReference>
<evidence type="ECO:0000256" key="3">
    <source>
        <dbReference type="ARBA" id="ARBA00022927"/>
    </source>
</evidence>
<organism evidence="6 7">
    <name type="scientific">Marasmius tenuissimus</name>
    <dbReference type="NCBI Taxonomy" id="585030"/>
    <lineage>
        <taxon>Eukaryota</taxon>
        <taxon>Fungi</taxon>
        <taxon>Dikarya</taxon>
        <taxon>Basidiomycota</taxon>
        <taxon>Agaricomycotina</taxon>
        <taxon>Agaricomycetes</taxon>
        <taxon>Agaricomycetidae</taxon>
        <taxon>Agaricales</taxon>
        <taxon>Marasmiineae</taxon>
        <taxon>Marasmiaceae</taxon>
        <taxon>Marasmius</taxon>
    </lineage>
</organism>
<evidence type="ECO:0000256" key="1">
    <source>
        <dbReference type="ARBA" id="ARBA00008144"/>
    </source>
</evidence>
<dbReference type="Pfam" id="PF16213">
    <property type="entry name" value="DCB"/>
    <property type="match status" value="1"/>
</dbReference>
<evidence type="ECO:0000256" key="4">
    <source>
        <dbReference type="SAM" id="MobiDB-lite"/>
    </source>
</evidence>
<accession>A0ABR2ZI38</accession>
<evidence type="ECO:0000313" key="6">
    <source>
        <dbReference type="EMBL" id="KAL0061322.1"/>
    </source>
</evidence>
<feature type="region of interest" description="Disordered" evidence="4">
    <location>
        <begin position="1862"/>
        <end position="1891"/>
    </location>
</feature>